<gene>
    <name evidence="3" type="ORF">ABOZ73_17020</name>
</gene>
<protein>
    <submittedName>
        <fullName evidence="3">DUF2807 domain-containing protein</fullName>
    </submittedName>
</protein>
<dbReference type="RefSeq" id="WP_369059303.1">
    <property type="nucleotide sequence ID" value="NZ_CP158375.1"/>
</dbReference>
<feature type="domain" description="Putative auto-transporter adhesin head GIN" evidence="2">
    <location>
        <begin position="100"/>
        <end position="233"/>
    </location>
</feature>
<evidence type="ECO:0000256" key="1">
    <source>
        <dbReference type="SAM" id="SignalP"/>
    </source>
</evidence>
<reference evidence="3" key="1">
    <citation type="submission" date="2024-06" db="EMBL/GenBank/DDBJ databases">
        <title>Caulobacter inopinatus, sp. nov.</title>
        <authorList>
            <person name="Donachie S.P."/>
        </authorList>
    </citation>
    <scope>NUCLEOTIDE SEQUENCE</scope>
    <source>
        <strain evidence="3">73W</strain>
    </source>
</reference>
<keyword evidence="1" id="KW-0732">Signal</keyword>
<name>A0AB39KRJ4_9CAUL</name>
<dbReference type="Pfam" id="PF10988">
    <property type="entry name" value="DUF2807"/>
    <property type="match status" value="2"/>
</dbReference>
<dbReference type="InterPro" id="IPR021255">
    <property type="entry name" value="DUF2807"/>
</dbReference>
<evidence type="ECO:0000259" key="2">
    <source>
        <dbReference type="Pfam" id="PF10988"/>
    </source>
</evidence>
<dbReference type="EMBL" id="CP158375">
    <property type="protein sequence ID" value="XDO96451.1"/>
    <property type="molecule type" value="Genomic_DNA"/>
</dbReference>
<feature type="chain" id="PRO_5044290474" evidence="1">
    <location>
        <begin position="22"/>
        <end position="291"/>
    </location>
</feature>
<feature type="domain" description="Putative auto-transporter adhesin head GIN" evidence="2">
    <location>
        <begin position="236"/>
        <end position="289"/>
    </location>
</feature>
<dbReference type="AlphaFoldDB" id="A0AB39KRJ4"/>
<proteinExistence type="predicted"/>
<sequence>MRTLIALGAAGVALMAASAAAAAPKVEIEHAAARVVIIPEDRSDVKVEITRHHPKLPIKIERHGDQVRVDGGLGGVNFGIIKVDVNSDGIRSCKVRNGQGSVDIRGVGNVSLDDLPQIVVRTPRRAEVSAGGAVFGDVGRSDALTLGNAGCGDWTVANVRGELKLRQAGSGDVRAGQAGSLDVKVAGSGDIATQAVSGDVSINVAGSGNVQVASVSGDLGVRVAGSGDVKVLGGRAREIDVSIAGSGNLDFGGTAESLRAKIAGSGDVRALKVTGEVSKSIVGSGDVRVGS</sequence>
<dbReference type="Gene3D" id="2.160.20.120">
    <property type="match status" value="2"/>
</dbReference>
<feature type="signal peptide" evidence="1">
    <location>
        <begin position="1"/>
        <end position="21"/>
    </location>
</feature>
<accession>A0AB39KRJ4</accession>
<evidence type="ECO:0000313" key="3">
    <source>
        <dbReference type="EMBL" id="XDO96451.1"/>
    </source>
</evidence>
<organism evidence="3">
    <name type="scientific">Caulobacter sp. 73W</name>
    <dbReference type="NCBI Taxonomy" id="3161137"/>
    <lineage>
        <taxon>Bacteria</taxon>
        <taxon>Pseudomonadati</taxon>
        <taxon>Pseudomonadota</taxon>
        <taxon>Alphaproteobacteria</taxon>
        <taxon>Caulobacterales</taxon>
        <taxon>Caulobacteraceae</taxon>
        <taxon>Caulobacter</taxon>
    </lineage>
</organism>